<reference evidence="2 3" key="1">
    <citation type="journal article" date="2015" name="Genome Announc.">
        <title>Expanding the biotechnology potential of lactobacilli through comparative genomics of 213 strains and associated genera.</title>
        <authorList>
            <person name="Sun Z."/>
            <person name="Harris H.M."/>
            <person name="McCann A."/>
            <person name="Guo C."/>
            <person name="Argimon S."/>
            <person name="Zhang W."/>
            <person name="Yang X."/>
            <person name="Jeffery I.B."/>
            <person name="Cooney J.C."/>
            <person name="Kagawa T.F."/>
            <person name="Liu W."/>
            <person name="Song Y."/>
            <person name="Salvetti E."/>
            <person name="Wrobel A."/>
            <person name="Rasinkangas P."/>
            <person name="Parkhill J."/>
            <person name="Rea M.C."/>
            <person name="O'Sullivan O."/>
            <person name="Ritari J."/>
            <person name="Douillard F.P."/>
            <person name="Paul Ross R."/>
            <person name="Yang R."/>
            <person name="Briner A.E."/>
            <person name="Felis G.E."/>
            <person name="de Vos W.M."/>
            <person name="Barrangou R."/>
            <person name="Klaenhammer T.R."/>
            <person name="Caufield P.W."/>
            <person name="Cui Y."/>
            <person name="Zhang H."/>
            <person name="O'Toole P.W."/>
        </authorList>
    </citation>
    <scope>NUCLEOTIDE SEQUENCE [LARGE SCALE GENOMIC DNA]</scope>
    <source>
        <strain evidence="2 3">DSM 20253</strain>
    </source>
</reference>
<keyword evidence="1" id="KW-0534">Nitrate assimilation</keyword>
<dbReference type="GO" id="GO:0016530">
    <property type="term" value="F:metallochaperone activity"/>
    <property type="evidence" value="ECO:0007669"/>
    <property type="project" value="TreeGrafter"/>
</dbReference>
<keyword evidence="3" id="KW-1185">Reference proteome</keyword>
<evidence type="ECO:0000313" key="2">
    <source>
        <dbReference type="EMBL" id="KRM95449.1"/>
    </source>
</evidence>
<dbReference type="EMBL" id="AYYI01000068">
    <property type="protein sequence ID" value="KRM95449.1"/>
    <property type="molecule type" value="Genomic_DNA"/>
</dbReference>
<dbReference type="GO" id="GO:0051082">
    <property type="term" value="F:unfolded protein binding"/>
    <property type="evidence" value="ECO:0007669"/>
    <property type="project" value="InterPro"/>
</dbReference>
<dbReference type="GO" id="GO:0051131">
    <property type="term" value="P:chaperone-mediated protein complex assembly"/>
    <property type="evidence" value="ECO:0007669"/>
    <property type="project" value="InterPro"/>
</dbReference>
<evidence type="ECO:0000313" key="3">
    <source>
        <dbReference type="Proteomes" id="UP000051638"/>
    </source>
</evidence>
<dbReference type="PATRIC" id="fig|1423796.3.peg.2152"/>
<dbReference type="GO" id="GO:0042128">
    <property type="term" value="P:nitrate assimilation"/>
    <property type="evidence" value="ECO:0007669"/>
    <property type="project" value="UniProtKB-KW"/>
</dbReference>
<dbReference type="PANTHER" id="PTHR43680:SF2">
    <property type="entry name" value="NITRATE REDUCTASE MOLYBDENUM COFACTOR ASSEMBLY CHAPERONE NARJ"/>
    <property type="match status" value="1"/>
</dbReference>
<dbReference type="PANTHER" id="PTHR43680">
    <property type="entry name" value="NITRATE REDUCTASE MOLYBDENUM COFACTOR ASSEMBLY CHAPERONE"/>
    <property type="match status" value="1"/>
</dbReference>
<dbReference type="AlphaFoldDB" id="A0A0R2D4F6"/>
<proteinExistence type="predicted"/>
<dbReference type="InterPro" id="IPR003765">
    <property type="entry name" value="NO3_reductase_chaperone_NarJ"/>
</dbReference>
<dbReference type="InterPro" id="IPR020945">
    <property type="entry name" value="DMSO/NO3_reduct_chaperone"/>
</dbReference>
<dbReference type="Pfam" id="PF02613">
    <property type="entry name" value="Nitrate_red_del"/>
    <property type="match status" value="1"/>
</dbReference>
<name>A0A0R2D4F6_9LACO</name>
<comment type="caution">
    <text evidence="2">The sequence shown here is derived from an EMBL/GenBank/DDBJ whole genome shotgun (WGS) entry which is preliminary data.</text>
</comment>
<gene>
    <name evidence="2" type="ORF">FC24_GL002123</name>
</gene>
<organism evidence="2 3">
    <name type="scientific">Loigolactobacillus rennini DSM 20253</name>
    <dbReference type="NCBI Taxonomy" id="1423796"/>
    <lineage>
        <taxon>Bacteria</taxon>
        <taxon>Bacillati</taxon>
        <taxon>Bacillota</taxon>
        <taxon>Bacilli</taxon>
        <taxon>Lactobacillales</taxon>
        <taxon>Lactobacillaceae</taxon>
        <taxon>Loigolactobacillus</taxon>
    </lineage>
</organism>
<dbReference type="NCBIfam" id="TIGR00684">
    <property type="entry name" value="narJ"/>
    <property type="match status" value="1"/>
</dbReference>
<dbReference type="InterPro" id="IPR036411">
    <property type="entry name" value="TorD-like_sf"/>
</dbReference>
<protein>
    <submittedName>
        <fullName evidence="2">Nitrate reductase molybdenum cofactor assembly chaperone</fullName>
    </submittedName>
</protein>
<evidence type="ECO:0000256" key="1">
    <source>
        <dbReference type="ARBA" id="ARBA00023063"/>
    </source>
</evidence>
<sequence length="195" mass="23208">MEGFGVIKIERVNQLRPGFVYFAHWLDYPDDELRQSTLVADFERDYPQTPQKAAFSAWLTQQQQKSLLTLQQEYANLFDLNKRFTLYLSYYRYQDSRERGQLLAKLKMLYEMFGVAIDGNELADYLPLMLEFLTYGNWQQDPRQQDIALVFQVIEDGTYHILQNQGEYAHEPYLHLVRLLRQELRSCVMTQQEVS</sequence>
<accession>A0A0R2D4F6</accession>
<dbReference type="Gene3D" id="1.10.3480.10">
    <property type="entry name" value="TorD-like"/>
    <property type="match status" value="1"/>
</dbReference>
<dbReference type="Proteomes" id="UP000051638">
    <property type="component" value="Unassembled WGS sequence"/>
</dbReference>
<dbReference type="STRING" id="1423796.FC24_GL002123"/>
<dbReference type="SUPFAM" id="SSF89155">
    <property type="entry name" value="TorD-like"/>
    <property type="match status" value="1"/>
</dbReference>